<dbReference type="Gene3D" id="2.60.40.10">
    <property type="entry name" value="Immunoglobulins"/>
    <property type="match status" value="2"/>
</dbReference>
<name>A0ABT1AX62_9FLAO</name>
<dbReference type="Pfam" id="PF13585">
    <property type="entry name" value="CHU_C"/>
    <property type="match status" value="1"/>
</dbReference>
<dbReference type="Proteomes" id="UP001206312">
    <property type="component" value="Unassembled WGS sequence"/>
</dbReference>
<dbReference type="SUPFAM" id="SSF48726">
    <property type="entry name" value="Immunoglobulin"/>
    <property type="match status" value="1"/>
</dbReference>
<accession>A0ABT1AX62</accession>
<keyword evidence="3" id="KW-1185">Reference proteome</keyword>
<sequence length="750" mass="79458">MSKKLLLTAALLCAFVGHYSANGQVLNAPQAAPNQTPPAGSTPWSAACASQSFNDYWARFTWGPPLVNSDNEFILELSDANGSFSSPTELARDASKNTTFDFHFQFSLPQDTRGEGYRLRVRSTSPAATSPASVSYPMYYLDVNSALTIRQQGQADFGNGTAQVCDGNAITLEVYNLPNANTYQYNWYRSGTPLSEKGPVLTASQGGMYNVEIDYGACSGSGNTLSNLIDITTGSSLGIAINPPAQTTLCSGETQLLEANIINQGLTYTWFRDGVAITSPAVDASGYLVDAAVAGFEGGYQVEVFGPGACVERSAPITISNAGNFTVTRENPGNVVVLPGQTQNLVVSTDASGATFQWYRDGSPVSGATSPSLAVSDSDTGTYFARVSLTGGSCASTSIDSELTTVVAPASLEIAIAYGAGYVSCTSSNTVLQVGAIRAVDNGGNTTDVTADLLASMTFQWFLDGAPISGATSQSISLAGDSENGTYHVEGRISTYDPSSNTLPVQLRPNETLSITSTDLTVCGPSQPITLSTSRDLTGESYAWYRDGVALSQVAASVEVSTPGTYQLVLQRAGCPVASNEITLSALDENLITLDAGSDLRIPEGTSRTINASGADSYRWFDANNMEISSLSSVTLSQEGTYLLLADLGGCEISRVITVSYLDTFRVPNVISPNGDGINDQWVLPNTYSGKPEVIVTIYNDKGEEVLNVNNYQNNWPSSAAGFPRQNMVFYYKIRNAEQTLKQGTITVIR</sequence>
<keyword evidence="1" id="KW-0732">Signal</keyword>
<dbReference type="RefSeq" id="WP_252740578.1">
    <property type="nucleotide sequence ID" value="NZ_JAMXIB010000003.1"/>
</dbReference>
<feature type="signal peptide" evidence="1">
    <location>
        <begin position="1"/>
        <end position="23"/>
    </location>
</feature>
<dbReference type="InterPro" id="IPR013783">
    <property type="entry name" value="Ig-like_fold"/>
</dbReference>
<dbReference type="EMBL" id="JAMXIB010000003">
    <property type="protein sequence ID" value="MCO5724197.1"/>
    <property type="molecule type" value="Genomic_DNA"/>
</dbReference>
<evidence type="ECO:0000313" key="3">
    <source>
        <dbReference type="Proteomes" id="UP001206312"/>
    </source>
</evidence>
<comment type="caution">
    <text evidence="2">The sequence shown here is derived from an EMBL/GenBank/DDBJ whole genome shotgun (WGS) entry which is preliminary data.</text>
</comment>
<feature type="chain" id="PRO_5045916260" evidence="1">
    <location>
        <begin position="24"/>
        <end position="750"/>
    </location>
</feature>
<dbReference type="InterPro" id="IPR036179">
    <property type="entry name" value="Ig-like_dom_sf"/>
</dbReference>
<proteinExistence type="predicted"/>
<protein>
    <submittedName>
        <fullName evidence="2">Gliding motility-associated C-terminal domain-containing protein</fullName>
    </submittedName>
</protein>
<evidence type="ECO:0000256" key="1">
    <source>
        <dbReference type="SAM" id="SignalP"/>
    </source>
</evidence>
<organism evidence="2 3">
    <name type="scientific">Robiginitalea marina</name>
    <dbReference type="NCBI Taxonomy" id="2954105"/>
    <lineage>
        <taxon>Bacteria</taxon>
        <taxon>Pseudomonadati</taxon>
        <taxon>Bacteroidota</taxon>
        <taxon>Flavobacteriia</taxon>
        <taxon>Flavobacteriales</taxon>
        <taxon>Flavobacteriaceae</taxon>
        <taxon>Robiginitalea</taxon>
    </lineage>
</organism>
<gene>
    <name evidence="2" type="ORF">NG653_04985</name>
</gene>
<evidence type="ECO:0000313" key="2">
    <source>
        <dbReference type="EMBL" id="MCO5724197.1"/>
    </source>
</evidence>
<reference evidence="2 3" key="1">
    <citation type="submission" date="2022-06" db="EMBL/GenBank/DDBJ databases">
        <authorList>
            <person name="Xuan X."/>
        </authorList>
    </citation>
    <scope>NUCLEOTIDE SEQUENCE [LARGE SCALE GENOMIC DNA]</scope>
    <source>
        <strain evidence="2 3">2V75</strain>
    </source>
</reference>